<evidence type="ECO:0000313" key="13">
    <source>
        <dbReference type="Proteomes" id="UP000293433"/>
    </source>
</evidence>
<dbReference type="PROSITE" id="PS51195">
    <property type="entry name" value="Q_MOTIF"/>
    <property type="match status" value="1"/>
</dbReference>
<comment type="caution">
    <text evidence="12">The sequence shown here is derived from an EMBL/GenBank/DDBJ whole genome shotgun (WGS) entry which is preliminary data.</text>
</comment>
<dbReference type="SUPFAM" id="SSF52540">
    <property type="entry name" value="P-loop containing nucleoside triphosphate hydrolases"/>
    <property type="match status" value="1"/>
</dbReference>
<evidence type="ECO:0000256" key="6">
    <source>
        <dbReference type="PROSITE-ProRule" id="PRU00552"/>
    </source>
</evidence>
<dbReference type="InterPro" id="IPR027417">
    <property type="entry name" value="P-loop_NTPase"/>
</dbReference>
<dbReference type="GO" id="GO:0005829">
    <property type="term" value="C:cytosol"/>
    <property type="evidence" value="ECO:0007669"/>
    <property type="project" value="TreeGrafter"/>
</dbReference>
<dbReference type="Pfam" id="PF00271">
    <property type="entry name" value="Helicase_C"/>
    <property type="match status" value="1"/>
</dbReference>
<keyword evidence="1 7" id="KW-0547">Nucleotide-binding</keyword>
<accession>A0A4Q7LK27</accession>
<dbReference type="CDD" id="cd18787">
    <property type="entry name" value="SF2_C_DEAD"/>
    <property type="match status" value="1"/>
</dbReference>
<evidence type="ECO:0000256" key="7">
    <source>
        <dbReference type="RuleBase" id="RU000492"/>
    </source>
</evidence>
<evidence type="ECO:0000256" key="2">
    <source>
        <dbReference type="ARBA" id="ARBA00022801"/>
    </source>
</evidence>
<keyword evidence="13" id="KW-1185">Reference proteome</keyword>
<dbReference type="EMBL" id="SGWV01000009">
    <property type="protein sequence ID" value="RZS55005.1"/>
    <property type="molecule type" value="Genomic_DNA"/>
</dbReference>
<feature type="compositionally biased region" description="Basic residues" evidence="8">
    <location>
        <begin position="424"/>
        <end position="433"/>
    </location>
</feature>
<evidence type="ECO:0000313" key="12">
    <source>
        <dbReference type="EMBL" id="RZS55005.1"/>
    </source>
</evidence>
<dbReference type="InterPro" id="IPR000629">
    <property type="entry name" value="RNA-helicase_DEAD-box_CS"/>
</dbReference>
<dbReference type="InterPro" id="IPR014001">
    <property type="entry name" value="Helicase_ATP-bd"/>
</dbReference>
<comment type="similarity">
    <text evidence="5 7">Belongs to the DEAD box helicase family.</text>
</comment>
<reference evidence="12 13" key="1">
    <citation type="submission" date="2019-02" db="EMBL/GenBank/DDBJ databases">
        <title>Genomic Encyclopedia of Type Strains, Phase IV (KMG-IV): sequencing the most valuable type-strain genomes for metagenomic binning, comparative biology and taxonomic classification.</title>
        <authorList>
            <person name="Goeker M."/>
        </authorList>
    </citation>
    <scope>NUCLEOTIDE SEQUENCE [LARGE SCALE GENOMIC DNA]</scope>
    <source>
        <strain evidence="12 13">DSM 10617</strain>
    </source>
</reference>
<organism evidence="12 13">
    <name type="scientific">Sphaerotilus mobilis</name>
    <dbReference type="NCBI Taxonomy" id="47994"/>
    <lineage>
        <taxon>Bacteria</taxon>
        <taxon>Pseudomonadati</taxon>
        <taxon>Pseudomonadota</taxon>
        <taxon>Betaproteobacteria</taxon>
        <taxon>Burkholderiales</taxon>
        <taxon>Sphaerotilaceae</taxon>
        <taxon>Sphaerotilus</taxon>
    </lineage>
</organism>
<dbReference type="SMART" id="SM00487">
    <property type="entry name" value="DEXDc"/>
    <property type="match status" value="1"/>
</dbReference>
<name>A0A4Q7LK27_9BURK</name>
<dbReference type="AlphaFoldDB" id="A0A4Q7LK27"/>
<dbReference type="GO" id="GO:0016787">
    <property type="term" value="F:hydrolase activity"/>
    <property type="evidence" value="ECO:0007669"/>
    <property type="project" value="UniProtKB-KW"/>
</dbReference>
<dbReference type="GO" id="GO:0005524">
    <property type="term" value="F:ATP binding"/>
    <property type="evidence" value="ECO:0007669"/>
    <property type="project" value="UniProtKB-KW"/>
</dbReference>
<evidence type="ECO:0000256" key="1">
    <source>
        <dbReference type="ARBA" id="ARBA00022741"/>
    </source>
</evidence>
<dbReference type="CDD" id="cd00268">
    <property type="entry name" value="DEADc"/>
    <property type="match status" value="1"/>
</dbReference>
<evidence type="ECO:0000256" key="8">
    <source>
        <dbReference type="SAM" id="MobiDB-lite"/>
    </source>
</evidence>
<dbReference type="InterPro" id="IPR014014">
    <property type="entry name" value="RNA_helicase_DEAD_Q_motif"/>
</dbReference>
<proteinExistence type="inferred from homology"/>
<protein>
    <submittedName>
        <fullName evidence="12">Superfamily II DNA/RNA helicase</fullName>
    </submittedName>
</protein>
<dbReference type="InterPro" id="IPR011545">
    <property type="entry name" value="DEAD/DEAH_box_helicase_dom"/>
</dbReference>
<dbReference type="PROSITE" id="PS51192">
    <property type="entry name" value="HELICASE_ATP_BIND_1"/>
    <property type="match status" value="1"/>
</dbReference>
<dbReference type="RefSeq" id="WP_130482307.1">
    <property type="nucleotide sequence ID" value="NZ_SGWV01000009.1"/>
</dbReference>
<dbReference type="PROSITE" id="PS51194">
    <property type="entry name" value="HELICASE_CTER"/>
    <property type="match status" value="1"/>
</dbReference>
<keyword evidence="2 7" id="KW-0378">Hydrolase</keyword>
<dbReference type="InterPro" id="IPR001650">
    <property type="entry name" value="Helicase_C-like"/>
</dbReference>
<gene>
    <name evidence="12" type="ORF">EV685_2491</name>
</gene>
<evidence type="ECO:0000256" key="5">
    <source>
        <dbReference type="ARBA" id="ARBA00038437"/>
    </source>
</evidence>
<evidence type="ECO:0000256" key="4">
    <source>
        <dbReference type="ARBA" id="ARBA00022840"/>
    </source>
</evidence>
<dbReference type="Gene3D" id="3.40.50.300">
    <property type="entry name" value="P-loop containing nucleotide triphosphate hydrolases"/>
    <property type="match status" value="2"/>
</dbReference>
<evidence type="ECO:0000259" key="11">
    <source>
        <dbReference type="PROSITE" id="PS51195"/>
    </source>
</evidence>
<keyword evidence="4 7" id="KW-0067">ATP-binding</keyword>
<dbReference type="OrthoDB" id="8520957at2"/>
<dbReference type="GO" id="GO:0003676">
    <property type="term" value="F:nucleic acid binding"/>
    <property type="evidence" value="ECO:0007669"/>
    <property type="project" value="InterPro"/>
</dbReference>
<feature type="domain" description="DEAD-box RNA helicase Q" evidence="11">
    <location>
        <begin position="1"/>
        <end position="29"/>
    </location>
</feature>
<keyword evidence="3 7" id="KW-0347">Helicase</keyword>
<feature type="domain" description="Helicase C-terminal" evidence="10">
    <location>
        <begin position="264"/>
        <end position="414"/>
    </location>
</feature>
<dbReference type="GO" id="GO:0003724">
    <property type="term" value="F:RNA helicase activity"/>
    <property type="evidence" value="ECO:0007669"/>
    <property type="project" value="InterPro"/>
</dbReference>
<dbReference type="Proteomes" id="UP000293433">
    <property type="component" value="Unassembled WGS sequence"/>
</dbReference>
<evidence type="ECO:0000256" key="3">
    <source>
        <dbReference type="ARBA" id="ARBA00022806"/>
    </source>
</evidence>
<dbReference type="InterPro" id="IPR044742">
    <property type="entry name" value="DEAD/DEAH_RhlB"/>
</dbReference>
<dbReference type="InterPro" id="IPR050079">
    <property type="entry name" value="DEAD_box_RNA_helicase"/>
</dbReference>
<dbReference type="SMART" id="SM00490">
    <property type="entry name" value="HELICc"/>
    <property type="match status" value="1"/>
</dbReference>
<sequence>MSFASLGLAPDLLHALADEGLRVPTPVQSLAIPAVLRGDDLLCRAPTGSGKTLAYALPLLQGLQVSRRPWPRRTQAVVLLPTRELAQQVGGVIEALARRLPDAPKVVTAIGGVSINPQLMALRGGAEVVVATPGRLLDLLDHNGLRLQALSVLVLDEADRLLDLGFAEEWAAIRSRLPPLRARADGRTLQQLLFSATLDESVRGLADALLTRPQRIDLSGDGTDAARVDAAAGHAATEPAPVALPHPDIQQRAFVVDSTRRTGALRRLLTDHPEWDAVLVFVGTRMATERVAHKLSLEGLHAAPLHGEMSQGGRDAVLADFRLKRLRVLVTTDLAARGLDIAGLPLVVNYDLPRAAADHVHRIGRTGRGGAAGTAISFVPPAGEAHFRLIEKRQQQRVPREVLPGFEPTEVAPPPPVDGNGGIKGRRPSKKDKLRAAAAAGAGQDPRKA</sequence>
<feature type="short sequence motif" description="Q motif" evidence="6">
    <location>
        <begin position="1"/>
        <end position="29"/>
    </location>
</feature>
<dbReference type="PANTHER" id="PTHR47959:SF13">
    <property type="entry name" value="ATP-DEPENDENT RNA HELICASE RHLE"/>
    <property type="match status" value="1"/>
</dbReference>
<evidence type="ECO:0000259" key="10">
    <source>
        <dbReference type="PROSITE" id="PS51194"/>
    </source>
</evidence>
<feature type="domain" description="Helicase ATP-binding" evidence="9">
    <location>
        <begin position="32"/>
        <end position="216"/>
    </location>
</feature>
<dbReference type="Pfam" id="PF00270">
    <property type="entry name" value="DEAD"/>
    <property type="match status" value="1"/>
</dbReference>
<evidence type="ECO:0000259" key="9">
    <source>
        <dbReference type="PROSITE" id="PS51192"/>
    </source>
</evidence>
<dbReference type="PANTHER" id="PTHR47959">
    <property type="entry name" value="ATP-DEPENDENT RNA HELICASE RHLE-RELATED"/>
    <property type="match status" value="1"/>
</dbReference>
<dbReference type="PROSITE" id="PS00039">
    <property type="entry name" value="DEAD_ATP_HELICASE"/>
    <property type="match status" value="1"/>
</dbReference>
<feature type="region of interest" description="Disordered" evidence="8">
    <location>
        <begin position="404"/>
        <end position="449"/>
    </location>
</feature>